<reference evidence="1" key="1">
    <citation type="submission" date="2023-06" db="EMBL/GenBank/DDBJ databases">
        <title>Genomic of Agaribacillus aureum.</title>
        <authorList>
            <person name="Wang G."/>
        </authorList>
    </citation>
    <scope>NUCLEOTIDE SEQUENCE</scope>
    <source>
        <strain evidence="1">BMA12</strain>
    </source>
</reference>
<accession>A0ABT8LBX0</accession>
<sequence length="144" mass="16593">MIRPLRKRHRIMWLALLPVISILFVKSFPSFKTYREKETKAQVPDSPTFMETVSTEKPYFDARLGTLSSGEQVLQMNLKTAFDSPAPGVYLVGGNREDVKAYQFLGDVNTTGNHQFKFEKPNDSYQLIVYDPIKKIQLETINFQ</sequence>
<organism evidence="1 2">
    <name type="scientific">Agaribacillus aureus</name>
    <dbReference type="NCBI Taxonomy" id="3051825"/>
    <lineage>
        <taxon>Bacteria</taxon>
        <taxon>Pseudomonadati</taxon>
        <taxon>Bacteroidota</taxon>
        <taxon>Cytophagia</taxon>
        <taxon>Cytophagales</taxon>
        <taxon>Splendidivirgaceae</taxon>
        <taxon>Agaribacillus</taxon>
    </lineage>
</organism>
<name>A0ABT8LBX0_9BACT</name>
<dbReference type="Proteomes" id="UP001172083">
    <property type="component" value="Unassembled WGS sequence"/>
</dbReference>
<keyword evidence="2" id="KW-1185">Reference proteome</keyword>
<proteinExistence type="predicted"/>
<evidence type="ECO:0000313" key="2">
    <source>
        <dbReference type="Proteomes" id="UP001172083"/>
    </source>
</evidence>
<protein>
    <submittedName>
        <fullName evidence="1">Uncharacterized protein</fullName>
    </submittedName>
</protein>
<comment type="caution">
    <text evidence="1">The sequence shown here is derived from an EMBL/GenBank/DDBJ whole genome shotgun (WGS) entry which is preliminary data.</text>
</comment>
<gene>
    <name evidence="1" type="ORF">QQ020_24585</name>
</gene>
<dbReference type="EMBL" id="JAUJEB010000006">
    <property type="protein sequence ID" value="MDN5215279.1"/>
    <property type="molecule type" value="Genomic_DNA"/>
</dbReference>
<dbReference type="RefSeq" id="WP_346760616.1">
    <property type="nucleotide sequence ID" value="NZ_JAUJEB010000006.1"/>
</dbReference>
<evidence type="ECO:0000313" key="1">
    <source>
        <dbReference type="EMBL" id="MDN5215279.1"/>
    </source>
</evidence>